<feature type="region of interest" description="Disordered" evidence="1">
    <location>
        <begin position="12"/>
        <end position="127"/>
    </location>
</feature>
<name>Q2R4P0_ORYSJ</name>
<reference evidence="2" key="1">
    <citation type="journal article" date="2005" name="BMC Biol.">
        <title>The sequence of rice chromosomes 11 and 12, rich in disease resistance genes and recent gene duplications.</title>
        <authorList>
            <consortium name="The rice chromosomes 11 and 12 sequencing consortia"/>
        </authorList>
    </citation>
    <scope>NUCLEOTIDE SEQUENCE [LARGE SCALE GENOMIC DNA]</scope>
</reference>
<feature type="compositionally biased region" description="Polar residues" evidence="1">
    <location>
        <begin position="46"/>
        <end position="68"/>
    </location>
</feature>
<dbReference type="EMBL" id="DP000010">
    <property type="protein sequence ID" value="ABA93542.1"/>
    <property type="molecule type" value="Genomic_DNA"/>
</dbReference>
<organism evidence="2">
    <name type="scientific">Oryza sativa subsp. japonica</name>
    <name type="common">Rice</name>
    <dbReference type="NCBI Taxonomy" id="39947"/>
    <lineage>
        <taxon>Eukaryota</taxon>
        <taxon>Viridiplantae</taxon>
        <taxon>Streptophyta</taxon>
        <taxon>Embryophyta</taxon>
        <taxon>Tracheophyta</taxon>
        <taxon>Spermatophyta</taxon>
        <taxon>Magnoliopsida</taxon>
        <taxon>Liliopsida</taxon>
        <taxon>Poales</taxon>
        <taxon>Poaceae</taxon>
        <taxon>BOP clade</taxon>
        <taxon>Oryzoideae</taxon>
        <taxon>Oryzeae</taxon>
        <taxon>Oryzinae</taxon>
        <taxon>Oryza</taxon>
        <taxon>Oryza sativa</taxon>
    </lineage>
</organism>
<protein>
    <submittedName>
        <fullName evidence="2">Retrotransposon protein, putative, unclassified</fullName>
    </submittedName>
</protein>
<gene>
    <name evidence="2" type="ordered locus">LOC_Os11g27810</name>
</gene>
<feature type="compositionally biased region" description="Basic and acidic residues" evidence="1">
    <location>
        <begin position="15"/>
        <end position="25"/>
    </location>
</feature>
<reference evidence="2" key="3">
    <citation type="submission" date="2006-01" db="EMBL/GenBank/DDBJ databases">
        <authorList>
            <person name="Buell R."/>
        </authorList>
    </citation>
    <scope>NUCLEOTIDE SEQUENCE</scope>
</reference>
<evidence type="ECO:0000256" key="1">
    <source>
        <dbReference type="SAM" id="MobiDB-lite"/>
    </source>
</evidence>
<dbReference type="AlphaFoldDB" id="Q2R4P0"/>
<feature type="compositionally biased region" description="Low complexity" evidence="1">
    <location>
        <begin position="26"/>
        <end position="38"/>
    </location>
</feature>
<proteinExistence type="predicted"/>
<accession>Q2R4P0</accession>
<sequence>MVDPWWLRCLFLKSSDIDPSGKDPESTGAETGTTTETRPTAEDRPSNNQPTTDNVEASNEPPTGNQSAKAEVDAEQEPPTGNQSGTEQNEDIPEVEAQASSPPQKDTNADPKSSSPGRVQGLARPRPEIIIGPMVGDEEEVLRIRLDEDSCPPILVKWWNDEMRSQGIVINKQKEDEEVSLLTKTLNPATHLVNRIHLRRYFKNIKEARSMGASLALVMTKSLYPKIDIDAVDGFADETSEESALYLINDAQKVADKIATDVVERFQDNDLKLTGSDNSDDERTETD</sequence>
<feature type="compositionally biased region" description="Polar residues" evidence="1">
    <location>
        <begin position="98"/>
        <end position="117"/>
    </location>
</feature>
<reference evidence="2" key="2">
    <citation type="submission" date="2005-04" db="EMBL/GenBank/DDBJ databases">
        <authorList>
            <person name="Buell C.R."/>
            <person name="Wing R.A."/>
            <person name="McCombie W.A."/>
            <person name="Ouyang S."/>
        </authorList>
    </citation>
    <scope>NUCLEOTIDE SEQUENCE</scope>
</reference>
<evidence type="ECO:0000313" key="2">
    <source>
        <dbReference type="EMBL" id="ABA93542.1"/>
    </source>
</evidence>